<reference evidence="1 2" key="1">
    <citation type="journal article" date="2022" name="Plant J.">
        <title>Chromosome-level genome of Camellia lanceoleosa provides a valuable resource for understanding genome evolution and self-incompatibility.</title>
        <authorList>
            <person name="Gong W."/>
            <person name="Xiao S."/>
            <person name="Wang L."/>
            <person name="Liao Z."/>
            <person name="Chang Y."/>
            <person name="Mo W."/>
            <person name="Hu G."/>
            <person name="Li W."/>
            <person name="Zhao G."/>
            <person name="Zhu H."/>
            <person name="Hu X."/>
            <person name="Ji K."/>
            <person name="Xiang X."/>
            <person name="Song Q."/>
            <person name="Yuan D."/>
            <person name="Jin S."/>
            <person name="Zhang L."/>
        </authorList>
    </citation>
    <scope>NUCLEOTIDE SEQUENCE [LARGE SCALE GENOMIC DNA]</scope>
    <source>
        <strain evidence="1">SQ_2022a</strain>
    </source>
</reference>
<evidence type="ECO:0000313" key="2">
    <source>
        <dbReference type="Proteomes" id="UP001060215"/>
    </source>
</evidence>
<sequence length="87" mass="9438">MALETGSSFLSKVAPGKLYGYGLGEAEKKQSWVCDTWKISFRWEKGGFQSSQDGSSTMEDKEEEEGLLLGAEMDDSGSVVGVHLTLV</sequence>
<evidence type="ECO:0000313" key="1">
    <source>
        <dbReference type="EMBL" id="KAI8001327.1"/>
    </source>
</evidence>
<gene>
    <name evidence="1" type="ORF">LOK49_LG09G02068</name>
</gene>
<dbReference type="EMBL" id="CM045765">
    <property type="protein sequence ID" value="KAI8001327.1"/>
    <property type="molecule type" value="Genomic_DNA"/>
</dbReference>
<organism evidence="1 2">
    <name type="scientific">Camellia lanceoleosa</name>
    <dbReference type="NCBI Taxonomy" id="1840588"/>
    <lineage>
        <taxon>Eukaryota</taxon>
        <taxon>Viridiplantae</taxon>
        <taxon>Streptophyta</taxon>
        <taxon>Embryophyta</taxon>
        <taxon>Tracheophyta</taxon>
        <taxon>Spermatophyta</taxon>
        <taxon>Magnoliopsida</taxon>
        <taxon>eudicotyledons</taxon>
        <taxon>Gunneridae</taxon>
        <taxon>Pentapetalae</taxon>
        <taxon>asterids</taxon>
        <taxon>Ericales</taxon>
        <taxon>Theaceae</taxon>
        <taxon>Camellia</taxon>
    </lineage>
</organism>
<accession>A0ACC0GLG9</accession>
<proteinExistence type="predicted"/>
<dbReference type="Proteomes" id="UP001060215">
    <property type="component" value="Chromosome 8"/>
</dbReference>
<keyword evidence="2" id="KW-1185">Reference proteome</keyword>
<comment type="caution">
    <text evidence="1">The sequence shown here is derived from an EMBL/GenBank/DDBJ whole genome shotgun (WGS) entry which is preliminary data.</text>
</comment>
<name>A0ACC0GLG9_9ERIC</name>
<protein>
    <submittedName>
        <fullName evidence="1">Uncharacterized protein</fullName>
    </submittedName>
</protein>